<dbReference type="InterPro" id="IPR004089">
    <property type="entry name" value="MCPsignal_dom"/>
</dbReference>
<protein>
    <submittedName>
        <fullName evidence="8">Nitrate- and nitrite sensing domain-containing protein</fullName>
    </submittedName>
</protein>
<evidence type="ECO:0000259" key="6">
    <source>
        <dbReference type="PROSITE" id="PS50111"/>
    </source>
</evidence>
<keyword evidence="5" id="KW-0812">Transmembrane</keyword>
<evidence type="ECO:0000313" key="9">
    <source>
        <dbReference type="Proteomes" id="UP000678276"/>
    </source>
</evidence>
<evidence type="ECO:0000313" key="8">
    <source>
        <dbReference type="EMBL" id="MBP0618242.1"/>
    </source>
</evidence>
<dbReference type="RefSeq" id="WP_209597789.1">
    <property type="nucleotide sequence ID" value="NZ_JAGJCF010000028.1"/>
</dbReference>
<feature type="compositionally biased region" description="Basic and acidic residues" evidence="4">
    <location>
        <begin position="396"/>
        <end position="412"/>
    </location>
</feature>
<evidence type="ECO:0000256" key="3">
    <source>
        <dbReference type="PROSITE-ProRule" id="PRU00284"/>
    </source>
</evidence>
<feature type="region of interest" description="Disordered" evidence="4">
    <location>
        <begin position="721"/>
        <end position="742"/>
    </location>
</feature>
<dbReference type="InterPro" id="IPR051310">
    <property type="entry name" value="MCP_chemotaxis"/>
</dbReference>
<evidence type="ECO:0000256" key="5">
    <source>
        <dbReference type="SAM" id="Phobius"/>
    </source>
</evidence>
<keyword evidence="9" id="KW-1185">Reference proteome</keyword>
<comment type="similarity">
    <text evidence="2">Belongs to the methyl-accepting chemotaxis (MCP) protein family.</text>
</comment>
<evidence type="ECO:0000259" key="7">
    <source>
        <dbReference type="PROSITE" id="PS50885"/>
    </source>
</evidence>
<keyword evidence="5" id="KW-0472">Membrane</keyword>
<dbReference type="Proteomes" id="UP000678276">
    <property type="component" value="Unassembled WGS sequence"/>
</dbReference>
<dbReference type="Gene3D" id="1.10.287.950">
    <property type="entry name" value="Methyl-accepting chemotaxis protein"/>
    <property type="match status" value="1"/>
</dbReference>
<feature type="region of interest" description="Disordered" evidence="4">
    <location>
        <begin position="396"/>
        <end position="417"/>
    </location>
</feature>
<sequence length="742" mass="79616">MRLKDIPVGLRLAATLVVPALVLIAAAQAELRAEWTRYHHMYELKGATKEIEIVANFIDALQKERGATAGYIGSRGAKMGASMVQARQRTDAAHELFEKNESIIELIGDQYAKPLMDRVDPMTHEGLDRVRERADKLIANPGEVLDFYAELIDGLISMSISLHHGVDEATIAAPLADFTLLLLTKEYAGQERGLGASVIGRGNFTPDEFFAFSALGGKEEALIDLYYHGVGPQYAAEARQRLSAVGGEIEAMRHELVKDGSVTDLSVLDAQTWFDVASKRIEILKAISDDTIHRIEDTAAAMGDQAYYALLKLVALVVLTTLVVAAATWFLARTITTPLRALGDSLKGLLAGSTEMTGVDISRKDEIGEMARTVKDIVTQTEERVAREAEEEAARLAEREKVRSATEAERAKTQAASMQAVDELGKALSSLADGDLSYRITTEFAEVFEPLRTNFNRSLDALDAAVTSVAETSGSIRGNTSELKTAADDLARRTEQQAASLEQTSAALGEVSQTVNESSRRAERIGSIVAETARNTRGSNDVVKETLAAIRAIAASSEEITSFVSVIDEIAFQTNLLALNAGVEAARAGEAGKGFAVVAQEVRELAQRSAGAAKEIKDLVERSVRQVEKGVSMSERTGAELDGILTQVDTVHQEMNAIVSAARSQSTALAEVSQAIAQMDQTTQQNAAMVEQSTAATNSLAEQSHLLDKRVSDFKLSKTAATASTAGTARANADHAPIGRAA</sequence>
<dbReference type="EMBL" id="JAGJCF010000028">
    <property type="protein sequence ID" value="MBP0618242.1"/>
    <property type="molecule type" value="Genomic_DNA"/>
</dbReference>
<dbReference type="PANTHER" id="PTHR43531">
    <property type="entry name" value="PROTEIN ICFG"/>
    <property type="match status" value="1"/>
</dbReference>
<dbReference type="SUPFAM" id="SSF58104">
    <property type="entry name" value="Methyl-accepting chemotaxis protein (MCP) signaling domain"/>
    <property type="match status" value="1"/>
</dbReference>
<reference evidence="8 9" key="1">
    <citation type="submission" date="2021-04" db="EMBL/GenBank/DDBJ databases">
        <title>Whole genome sequence of Jiella sp. KSK16Y-1.</title>
        <authorList>
            <person name="Tuo L."/>
        </authorList>
    </citation>
    <scope>NUCLEOTIDE SEQUENCE [LARGE SCALE GENOMIC DNA]</scope>
    <source>
        <strain evidence="8 9">KSK16Y-1</strain>
    </source>
</reference>
<feature type="domain" description="HAMP" evidence="7">
    <location>
        <begin position="415"/>
        <end position="467"/>
    </location>
</feature>
<proteinExistence type="inferred from homology"/>
<keyword evidence="3" id="KW-0807">Transducer</keyword>
<evidence type="ECO:0000256" key="2">
    <source>
        <dbReference type="ARBA" id="ARBA00029447"/>
    </source>
</evidence>
<dbReference type="InterPro" id="IPR003660">
    <property type="entry name" value="HAMP_dom"/>
</dbReference>
<dbReference type="SMART" id="SM00283">
    <property type="entry name" value="MA"/>
    <property type="match status" value="1"/>
</dbReference>
<dbReference type="Gene3D" id="6.10.340.10">
    <property type="match status" value="1"/>
</dbReference>
<dbReference type="Pfam" id="PF08376">
    <property type="entry name" value="NIT"/>
    <property type="match status" value="1"/>
</dbReference>
<keyword evidence="5" id="KW-1133">Transmembrane helix</keyword>
<dbReference type="CDD" id="cd11386">
    <property type="entry name" value="MCP_signal"/>
    <property type="match status" value="1"/>
</dbReference>
<feature type="compositionally biased region" description="Low complexity" evidence="4">
    <location>
        <begin position="721"/>
        <end position="731"/>
    </location>
</feature>
<dbReference type="PANTHER" id="PTHR43531:SF11">
    <property type="entry name" value="METHYL-ACCEPTING CHEMOTAXIS PROTEIN 3"/>
    <property type="match status" value="1"/>
</dbReference>
<keyword evidence="1" id="KW-0145">Chemotaxis</keyword>
<evidence type="ECO:0000256" key="1">
    <source>
        <dbReference type="ARBA" id="ARBA00022500"/>
    </source>
</evidence>
<dbReference type="PROSITE" id="PS50111">
    <property type="entry name" value="CHEMOTAXIS_TRANSDUC_2"/>
    <property type="match status" value="1"/>
</dbReference>
<accession>A0ABS4BND0</accession>
<feature type="domain" description="Methyl-accepting transducer" evidence="6">
    <location>
        <begin position="472"/>
        <end position="701"/>
    </location>
</feature>
<organism evidence="8 9">
    <name type="scientific">Jiella mangrovi</name>
    <dbReference type="NCBI Taxonomy" id="2821407"/>
    <lineage>
        <taxon>Bacteria</taxon>
        <taxon>Pseudomonadati</taxon>
        <taxon>Pseudomonadota</taxon>
        <taxon>Alphaproteobacteria</taxon>
        <taxon>Hyphomicrobiales</taxon>
        <taxon>Aurantimonadaceae</taxon>
        <taxon>Jiella</taxon>
    </lineage>
</organism>
<gene>
    <name evidence="8" type="ORF">J6595_21895</name>
</gene>
<feature type="transmembrane region" description="Helical" evidence="5">
    <location>
        <begin position="306"/>
        <end position="332"/>
    </location>
</feature>
<name>A0ABS4BND0_9HYPH</name>
<dbReference type="Pfam" id="PF00672">
    <property type="entry name" value="HAMP"/>
    <property type="match status" value="1"/>
</dbReference>
<dbReference type="SMART" id="SM00304">
    <property type="entry name" value="HAMP"/>
    <property type="match status" value="2"/>
</dbReference>
<comment type="caution">
    <text evidence="8">The sequence shown here is derived from an EMBL/GenBank/DDBJ whole genome shotgun (WGS) entry which is preliminary data.</text>
</comment>
<feature type="domain" description="HAMP" evidence="7">
    <location>
        <begin position="333"/>
        <end position="386"/>
    </location>
</feature>
<dbReference type="Pfam" id="PF00015">
    <property type="entry name" value="MCPsignal"/>
    <property type="match status" value="1"/>
</dbReference>
<dbReference type="PROSITE" id="PS50885">
    <property type="entry name" value="HAMP"/>
    <property type="match status" value="2"/>
</dbReference>
<dbReference type="InterPro" id="IPR013587">
    <property type="entry name" value="Nitrate/nitrite_sensing"/>
</dbReference>
<evidence type="ECO:0000256" key="4">
    <source>
        <dbReference type="SAM" id="MobiDB-lite"/>
    </source>
</evidence>